<gene>
    <name evidence="7" type="ORF">QF035_005651</name>
</gene>
<evidence type="ECO:0000313" key="8">
    <source>
        <dbReference type="Proteomes" id="UP001230328"/>
    </source>
</evidence>
<dbReference type="InterPro" id="IPR006094">
    <property type="entry name" value="Oxid_FAD_bind_N"/>
</dbReference>
<dbReference type="InterPro" id="IPR036318">
    <property type="entry name" value="FAD-bd_PCMH-like_sf"/>
</dbReference>
<evidence type="ECO:0000256" key="2">
    <source>
        <dbReference type="ARBA" id="ARBA00005466"/>
    </source>
</evidence>
<organism evidence="7 8">
    <name type="scientific">Streptomyces umbrinus</name>
    <dbReference type="NCBI Taxonomy" id="67370"/>
    <lineage>
        <taxon>Bacteria</taxon>
        <taxon>Bacillati</taxon>
        <taxon>Actinomycetota</taxon>
        <taxon>Actinomycetes</taxon>
        <taxon>Kitasatosporales</taxon>
        <taxon>Streptomycetaceae</taxon>
        <taxon>Streptomyces</taxon>
        <taxon>Streptomyces phaeochromogenes group</taxon>
    </lineage>
</organism>
<dbReference type="InterPro" id="IPR016169">
    <property type="entry name" value="FAD-bd_PCMH_sub2"/>
</dbReference>
<name>A0ABU0SWZ7_9ACTN</name>
<evidence type="ECO:0000256" key="3">
    <source>
        <dbReference type="ARBA" id="ARBA00022630"/>
    </source>
</evidence>
<dbReference type="InterPro" id="IPR006093">
    <property type="entry name" value="Oxy_OxRdtase_FAD_BS"/>
</dbReference>
<accession>A0ABU0SWZ7</accession>
<evidence type="ECO:0000256" key="1">
    <source>
        <dbReference type="ARBA" id="ARBA00001974"/>
    </source>
</evidence>
<protein>
    <submittedName>
        <fullName evidence="7">FAD/FMN-containing dehydrogenase</fullName>
    </submittedName>
</protein>
<feature type="domain" description="FAD-binding PCMH-type" evidence="6">
    <location>
        <begin position="47"/>
        <end position="217"/>
    </location>
</feature>
<comment type="caution">
    <text evidence="7">The sequence shown here is derived from an EMBL/GenBank/DDBJ whole genome shotgun (WGS) entry which is preliminary data.</text>
</comment>
<dbReference type="PROSITE" id="PS51387">
    <property type="entry name" value="FAD_PCMH"/>
    <property type="match status" value="1"/>
</dbReference>
<dbReference type="InterPro" id="IPR016166">
    <property type="entry name" value="FAD-bd_PCMH"/>
</dbReference>
<dbReference type="Pfam" id="PF08031">
    <property type="entry name" value="BBE"/>
    <property type="match status" value="1"/>
</dbReference>
<dbReference type="PANTHER" id="PTHR42973:SF39">
    <property type="entry name" value="FAD-BINDING PCMH-TYPE DOMAIN-CONTAINING PROTEIN"/>
    <property type="match status" value="1"/>
</dbReference>
<dbReference type="Gene3D" id="3.30.43.10">
    <property type="entry name" value="Uridine Diphospho-n-acetylenolpyruvylglucosamine Reductase, domain 2"/>
    <property type="match status" value="1"/>
</dbReference>
<keyword evidence="4" id="KW-0274">FAD</keyword>
<evidence type="ECO:0000259" key="6">
    <source>
        <dbReference type="PROSITE" id="PS51387"/>
    </source>
</evidence>
<dbReference type="SUPFAM" id="SSF56176">
    <property type="entry name" value="FAD-binding/transporter-associated domain-like"/>
    <property type="match status" value="1"/>
</dbReference>
<dbReference type="EMBL" id="JAUSZI010000002">
    <property type="protein sequence ID" value="MDQ1028069.1"/>
    <property type="molecule type" value="Genomic_DNA"/>
</dbReference>
<reference evidence="7 8" key="1">
    <citation type="submission" date="2023-07" db="EMBL/GenBank/DDBJ databases">
        <title>Comparative genomics of wheat-associated soil bacteria to identify genetic determinants of phenazine resistance.</title>
        <authorList>
            <person name="Mouncey N."/>
        </authorList>
    </citation>
    <scope>NUCLEOTIDE SEQUENCE [LARGE SCALE GENOMIC DNA]</scope>
    <source>
        <strain evidence="7 8">V2I4</strain>
    </source>
</reference>
<evidence type="ECO:0000256" key="5">
    <source>
        <dbReference type="ARBA" id="ARBA00023002"/>
    </source>
</evidence>
<dbReference type="InterPro" id="IPR012951">
    <property type="entry name" value="BBE"/>
</dbReference>
<dbReference type="InterPro" id="IPR050416">
    <property type="entry name" value="FAD-linked_Oxidoreductase"/>
</dbReference>
<keyword evidence="8" id="KW-1185">Reference proteome</keyword>
<comment type="similarity">
    <text evidence="2">Belongs to the oxygen-dependent FAD-linked oxidoreductase family.</text>
</comment>
<evidence type="ECO:0000313" key="7">
    <source>
        <dbReference type="EMBL" id="MDQ1028069.1"/>
    </source>
</evidence>
<keyword evidence="3" id="KW-0285">Flavoprotein</keyword>
<evidence type="ECO:0000256" key="4">
    <source>
        <dbReference type="ARBA" id="ARBA00022827"/>
    </source>
</evidence>
<dbReference type="Gene3D" id="3.30.465.10">
    <property type="match status" value="1"/>
</dbReference>
<dbReference type="InterPro" id="IPR016167">
    <property type="entry name" value="FAD-bd_PCMH_sub1"/>
</dbReference>
<proteinExistence type="inferred from homology"/>
<keyword evidence="5" id="KW-0560">Oxidoreductase</keyword>
<dbReference type="Pfam" id="PF01565">
    <property type="entry name" value="FAD_binding_4"/>
    <property type="match status" value="1"/>
</dbReference>
<dbReference type="Proteomes" id="UP001230328">
    <property type="component" value="Unassembled WGS sequence"/>
</dbReference>
<dbReference type="PANTHER" id="PTHR42973">
    <property type="entry name" value="BINDING OXIDOREDUCTASE, PUTATIVE (AFU_ORTHOLOGUE AFUA_1G17690)-RELATED"/>
    <property type="match status" value="1"/>
</dbReference>
<comment type="cofactor">
    <cofactor evidence="1">
        <name>FAD</name>
        <dbReference type="ChEBI" id="CHEBI:57692"/>
    </cofactor>
</comment>
<sequence length="476" mass="51561">MGGSTGSSGGGMDGTTLEAMRTGLRGPVIAPEDSAYDEARSIYNAMIDRRPAAFVRCADAGDVMNAVDFVRDHGLELAVRGGGHSGPGLCLVDGGVTLDLSPMRWVRVDPVAKTAQVGGGSLLGDLDHAAHAFGLATPAGIMSTTGVGGLTLGGGHGHLTRKYGLTVDNLISADVVLADGSFVTASETSYPDLFWALRGGGGNFGIVTSFTYRLHPLHSVGVGITVWPVDHTREVLRWYREFLPQAPEDLNGFYAVLAVPPGPPFPEELHGHRMCAVVWCWTGDLALLDETLAVVNDAGRPAFHFTSPMPYPALQTMFDELIPKGLQWYWSGDFFDRITDEAVDIHLKYGENLPTDLSTMHLYPVDGAASRVGSFDTAWAYRDAVWSGVFAGIDPDPDNAGLIKQWCTDYREELHPYSMGGAYVNFIGPGEGQERVRATYRDHYDRLAEVKRTYDPHNLFHANQNIEPAHWPQGDA</sequence>
<dbReference type="PROSITE" id="PS00862">
    <property type="entry name" value="OX2_COVAL_FAD"/>
    <property type="match status" value="1"/>
</dbReference>
<dbReference type="Gene3D" id="3.40.462.20">
    <property type="match status" value="1"/>
</dbReference>